<dbReference type="InterPro" id="IPR037523">
    <property type="entry name" value="VOC_core"/>
</dbReference>
<dbReference type="Gene3D" id="3.10.180.10">
    <property type="entry name" value="2,3-Dihydroxybiphenyl 1,2-Dioxygenase, domain 1"/>
    <property type="match status" value="1"/>
</dbReference>
<keyword evidence="2" id="KW-0456">Lyase</keyword>
<dbReference type="RefSeq" id="WP_097130893.1">
    <property type="nucleotide sequence ID" value="NZ_OCNH01000007.1"/>
</dbReference>
<name>A0A286GQ52_9BACT</name>
<dbReference type="PANTHER" id="PTHR36113">
    <property type="entry name" value="LYASE, PUTATIVE-RELATED-RELATED"/>
    <property type="match status" value="1"/>
</dbReference>
<dbReference type="Proteomes" id="UP000219452">
    <property type="component" value="Unassembled WGS sequence"/>
</dbReference>
<accession>A0A286GQ52</accession>
<evidence type="ECO:0000259" key="1">
    <source>
        <dbReference type="PROSITE" id="PS51819"/>
    </source>
</evidence>
<dbReference type="GO" id="GO:0016829">
    <property type="term" value="F:lyase activity"/>
    <property type="evidence" value="ECO:0007669"/>
    <property type="project" value="UniProtKB-KW"/>
</dbReference>
<gene>
    <name evidence="2" type="ORF">SAMN06269250_5879</name>
</gene>
<dbReference type="EMBL" id="OCNH01000007">
    <property type="protein sequence ID" value="SOD97675.1"/>
    <property type="molecule type" value="Genomic_DNA"/>
</dbReference>
<organism evidence="2 3">
    <name type="scientific">Spirosoma fluviale</name>
    <dbReference type="NCBI Taxonomy" id="1597977"/>
    <lineage>
        <taxon>Bacteria</taxon>
        <taxon>Pseudomonadati</taxon>
        <taxon>Bacteroidota</taxon>
        <taxon>Cytophagia</taxon>
        <taxon>Cytophagales</taxon>
        <taxon>Cytophagaceae</taxon>
        <taxon>Spirosoma</taxon>
    </lineage>
</organism>
<dbReference type="InterPro" id="IPR051332">
    <property type="entry name" value="Fosfomycin_Res_Enzymes"/>
</dbReference>
<evidence type="ECO:0000313" key="3">
    <source>
        <dbReference type="Proteomes" id="UP000219452"/>
    </source>
</evidence>
<dbReference type="AlphaFoldDB" id="A0A286GQ52"/>
<feature type="domain" description="VOC" evidence="1">
    <location>
        <begin position="2"/>
        <end position="130"/>
    </location>
</feature>
<dbReference type="InterPro" id="IPR029068">
    <property type="entry name" value="Glyas_Bleomycin-R_OHBP_Dase"/>
</dbReference>
<sequence length="130" mass="14448">MKIEHLAIWVRDLEKMRTFYETYFAASSNDKYVNTVKGFSSYFLTFPAGGARLEIMQMAGIPDSQNNALAQFTGIIHFALSAGSEAAVDALTNRLRTDGFAVVGEPRRTGDGYYESVILDPEENRIEIVA</sequence>
<proteinExistence type="predicted"/>
<dbReference type="Pfam" id="PF00903">
    <property type="entry name" value="Glyoxalase"/>
    <property type="match status" value="1"/>
</dbReference>
<dbReference type="OrthoDB" id="9789012at2"/>
<keyword evidence="3" id="KW-1185">Reference proteome</keyword>
<dbReference type="InterPro" id="IPR004360">
    <property type="entry name" value="Glyas_Fos-R_dOase_dom"/>
</dbReference>
<dbReference type="PROSITE" id="PS51819">
    <property type="entry name" value="VOC"/>
    <property type="match status" value="1"/>
</dbReference>
<reference evidence="3" key="1">
    <citation type="submission" date="2017-09" db="EMBL/GenBank/DDBJ databases">
        <authorList>
            <person name="Varghese N."/>
            <person name="Submissions S."/>
        </authorList>
    </citation>
    <scope>NUCLEOTIDE SEQUENCE [LARGE SCALE GENOMIC DNA]</scope>
    <source>
        <strain evidence="3">DSM 29961</strain>
    </source>
</reference>
<dbReference type="PANTHER" id="PTHR36113:SF1">
    <property type="entry name" value="GLYOXALASE_BLEOMYCIN RESISTANCE PROTEIN_DIOXYGENASE"/>
    <property type="match status" value="1"/>
</dbReference>
<protein>
    <submittedName>
        <fullName evidence="2">Lactoylglutathione lyase</fullName>
    </submittedName>
</protein>
<dbReference type="SUPFAM" id="SSF54593">
    <property type="entry name" value="Glyoxalase/Bleomycin resistance protein/Dihydroxybiphenyl dioxygenase"/>
    <property type="match status" value="1"/>
</dbReference>
<evidence type="ECO:0000313" key="2">
    <source>
        <dbReference type="EMBL" id="SOD97675.1"/>
    </source>
</evidence>